<feature type="compositionally biased region" description="Gly residues" evidence="1">
    <location>
        <begin position="97"/>
        <end position="116"/>
    </location>
</feature>
<dbReference type="Proteomes" id="UP000007015">
    <property type="component" value="Chromosome 11"/>
</dbReference>
<gene>
    <name evidence="2" type="ORF">OsI_35188</name>
</gene>
<protein>
    <submittedName>
        <fullName evidence="2">Uncharacterized protein</fullName>
    </submittedName>
</protein>
<evidence type="ECO:0000313" key="2">
    <source>
        <dbReference type="EMBL" id="EEC67710.1"/>
    </source>
</evidence>
<organism evidence="2 3">
    <name type="scientific">Oryza sativa subsp. indica</name>
    <name type="common">Rice</name>
    <dbReference type="NCBI Taxonomy" id="39946"/>
    <lineage>
        <taxon>Eukaryota</taxon>
        <taxon>Viridiplantae</taxon>
        <taxon>Streptophyta</taxon>
        <taxon>Embryophyta</taxon>
        <taxon>Tracheophyta</taxon>
        <taxon>Spermatophyta</taxon>
        <taxon>Magnoliopsida</taxon>
        <taxon>Liliopsida</taxon>
        <taxon>Poales</taxon>
        <taxon>Poaceae</taxon>
        <taxon>BOP clade</taxon>
        <taxon>Oryzoideae</taxon>
        <taxon>Oryzeae</taxon>
        <taxon>Oryzinae</taxon>
        <taxon>Oryza</taxon>
        <taxon>Oryza sativa</taxon>
    </lineage>
</organism>
<reference evidence="2 3" key="1">
    <citation type="journal article" date="2005" name="PLoS Biol.">
        <title>The genomes of Oryza sativa: a history of duplications.</title>
        <authorList>
            <person name="Yu J."/>
            <person name="Wang J."/>
            <person name="Lin W."/>
            <person name="Li S."/>
            <person name="Li H."/>
            <person name="Zhou J."/>
            <person name="Ni P."/>
            <person name="Dong W."/>
            <person name="Hu S."/>
            <person name="Zeng C."/>
            <person name="Zhang J."/>
            <person name="Zhang Y."/>
            <person name="Li R."/>
            <person name="Xu Z."/>
            <person name="Li S."/>
            <person name="Li X."/>
            <person name="Zheng H."/>
            <person name="Cong L."/>
            <person name="Lin L."/>
            <person name="Yin J."/>
            <person name="Geng J."/>
            <person name="Li G."/>
            <person name="Shi J."/>
            <person name="Liu J."/>
            <person name="Lv H."/>
            <person name="Li J."/>
            <person name="Wang J."/>
            <person name="Deng Y."/>
            <person name="Ran L."/>
            <person name="Shi X."/>
            <person name="Wang X."/>
            <person name="Wu Q."/>
            <person name="Li C."/>
            <person name="Ren X."/>
            <person name="Wang J."/>
            <person name="Wang X."/>
            <person name="Li D."/>
            <person name="Liu D."/>
            <person name="Zhang X."/>
            <person name="Ji Z."/>
            <person name="Zhao W."/>
            <person name="Sun Y."/>
            <person name="Zhang Z."/>
            <person name="Bao J."/>
            <person name="Han Y."/>
            <person name="Dong L."/>
            <person name="Ji J."/>
            <person name="Chen P."/>
            <person name="Wu S."/>
            <person name="Liu J."/>
            <person name="Xiao Y."/>
            <person name="Bu D."/>
            <person name="Tan J."/>
            <person name="Yang L."/>
            <person name="Ye C."/>
            <person name="Zhang J."/>
            <person name="Xu J."/>
            <person name="Zhou Y."/>
            <person name="Yu Y."/>
            <person name="Zhang B."/>
            <person name="Zhuang S."/>
            <person name="Wei H."/>
            <person name="Liu B."/>
            <person name="Lei M."/>
            <person name="Yu H."/>
            <person name="Li Y."/>
            <person name="Xu H."/>
            <person name="Wei S."/>
            <person name="He X."/>
            <person name="Fang L."/>
            <person name="Zhang Z."/>
            <person name="Zhang Y."/>
            <person name="Huang X."/>
            <person name="Su Z."/>
            <person name="Tong W."/>
            <person name="Li J."/>
            <person name="Tong Z."/>
            <person name="Li S."/>
            <person name="Ye J."/>
            <person name="Wang L."/>
            <person name="Fang L."/>
            <person name="Lei T."/>
            <person name="Chen C."/>
            <person name="Chen H."/>
            <person name="Xu Z."/>
            <person name="Li H."/>
            <person name="Huang H."/>
            <person name="Zhang F."/>
            <person name="Xu H."/>
            <person name="Li N."/>
            <person name="Zhao C."/>
            <person name="Li S."/>
            <person name="Dong L."/>
            <person name="Huang Y."/>
            <person name="Li L."/>
            <person name="Xi Y."/>
            <person name="Qi Q."/>
            <person name="Li W."/>
            <person name="Zhang B."/>
            <person name="Hu W."/>
            <person name="Zhang Y."/>
            <person name="Tian X."/>
            <person name="Jiao Y."/>
            <person name="Liang X."/>
            <person name="Jin J."/>
            <person name="Gao L."/>
            <person name="Zheng W."/>
            <person name="Hao B."/>
            <person name="Liu S."/>
            <person name="Wang W."/>
            <person name="Yuan L."/>
            <person name="Cao M."/>
            <person name="McDermott J."/>
            <person name="Samudrala R."/>
            <person name="Wang J."/>
            <person name="Wong G.K."/>
            <person name="Yang H."/>
        </authorList>
    </citation>
    <scope>NUCLEOTIDE SEQUENCE [LARGE SCALE GENOMIC DNA]</scope>
    <source>
        <strain evidence="3">cv. 93-11</strain>
    </source>
</reference>
<feature type="compositionally biased region" description="Polar residues" evidence="1">
    <location>
        <begin position="189"/>
        <end position="200"/>
    </location>
</feature>
<dbReference type="EMBL" id="CM000136">
    <property type="protein sequence ID" value="EEC67710.1"/>
    <property type="molecule type" value="Genomic_DNA"/>
</dbReference>
<sequence>MAPRLDHTATAIEDGDGGEPDLDLHGTNTPALERRGVVGTHVCAIHLEAEGERGGVPRRLREGRERRDGDGGGRGEGDGGERGEVGDGELGVWVVGEEGGVEGGGEGGVGGGVGDAGEGEGGEGEGRDAGAEEEPDDEGGGAEEEEGGDDEAEEAAEADIQTPPMPYPRLNQADRQRGQNTCILLPPHDSTSQNLHLAPI</sequence>
<dbReference type="OMA" id="PRLDHTA"/>
<dbReference type="Gramene" id="BGIOSGA034840-TA">
    <property type="protein sequence ID" value="BGIOSGA034840-PA"/>
    <property type="gene ID" value="BGIOSGA034840"/>
</dbReference>
<dbReference type="HOGENOM" id="CLU_118304_0_0_1"/>
<accession>B8BJ74</accession>
<feature type="compositionally biased region" description="Acidic residues" evidence="1">
    <location>
        <begin position="131"/>
        <end position="157"/>
    </location>
</feature>
<feature type="compositionally biased region" description="Basic and acidic residues" evidence="1">
    <location>
        <begin position="48"/>
        <end position="85"/>
    </location>
</feature>
<feature type="region of interest" description="Disordered" evidence="1">
    <location>
        <begin position="48"/>
        <end position="200"/>
    </location>
</feature>
<name>B8BJ74_ORYSI</name>
<feature type="region of interest" description="Disordered" evidence="1">
    <location>
        <begin position="1"/>
        <end position="33"/>
    </location>
</feature>
<evidence type="ECO:0000256" key="1">
    <source>
        <dbReference type="SAM" id="MobiDB-lite"/>
    </source>
</evidence>
<evidence type="ECO:0000313" key="3">
    <source>
        <dbReference type="Proteomes" id="UP000007015"/>
    </source>
</evidence>
<dbReference type="AlphaFoldDB" id="B8BJ74"/>
<proteinExistence type="predicted"/>
<keyword evidence="3" id="KW-1185">Reference proteome</keyword>